<dbReference type="AlphaFoldDB" id="A0A2M7RFQ6"/>
<organism evidence="2 3">
    <name type="scientific">Candidatus Kerfeldbacteria bacterium CG_4_10_14_0_8_um_filter_42_10</name>
    <dbReference type="NCBI Taxonomy" id="2014248"/>
    <lineage>
        <taxon>Bacteria</taxon>
        <taxon>Candidatus Kerfeldiibacteriota</taxon>
    </lineage>
</organism>
<feature type="transmembrane region" description="Helical" evidence="1">
    <location>
        <begin position="124"/>
        <end position="148"/>
    </location>
</feature>
<keyword evidence="1" id="KW-0812">Transmembrane</keyword>
<evidence type="ECO:0000313" key="2">
    <source>
        <dbReference type="EMBL" id="PIY95579.1"/>
    </source>
</evidence>
<feature type="transmembrane region" description="Helical" evidence="1">
    <location>
        <begin position="35"/>
        <end position="53"/>
    </location>
</feature>
<evidence type="ECO:0000256" key="1">
    <source>
        <dbReference type="SAM" id="Phobius"/>
    </source>
</evidence>
<reference evidence="2 3" key="1">
    <citation type="submission" date="2017-09" db="EMBL/GenBank/DDBJ databases">
        <title>Depth-based differentiation of microbial function through sediment-hosted aquifers and enrichment of novel symbionts in the deep terrestrial subsurface.</title>
        <authorList>
            <person name="Probst A.J."/>
            <person name="Ladd B."/>
            <person name="Jarett J.K."/>
            <person name="Geller-Mcgrath D.E."/>
            <person name="Sieber C.M."/>
            <person name="Emerson J.B."/>
            <person name="Anantharaman K."/>
            <person name="Thomas B.C."/>
            <person name="Malmstrom R."/>
            <person name="Stieglmeier M."/>
            <person name="Klingl A."/>
            <person name="Woyke T."/>
            <person name="Ryan C.M."/>
            <person name="Banfield J.F."/>
        </authorList>
    </citation>
    <scope>NUCLEOTIDE SEQUENCE [LARGE SCALE GENOMIC DNA]</scope>
    <source>
        <strain evidence="2">CG_4_10_14_0_8_um_filter_42_10</strain>
    </source>
</reference>
<gene>
    <name evidence="2" type="ORF">COY66_06505</name>
</gene>
<comment type="caution">
    <text evidence="2">The sequence shown here is derived from an EMBL/GenBank/DDBJ whole genome shotgun (WGS) entry which is preliminary data.</text>
</comment>
<sequence>MKLTICAVIVSIALLCVFVAVAINGDDLENALCAYSYLISGAVLTGLISMLIFKNWALTIACANIALIGVSGYTWMVLFCLETTEVTVQRFVSLLICTLVSTASTASLAWIYKTEAKLKSIASPFLVLLLHFLLLHAVLTTFFLLILATKTATPIENSSADPVFWVRFFRIDNRSTFR</sequence>
<dbReference type="EMBL" id="PFMD01000077">
    <property type="protein sequence ID" value="PIY95579.1"/>
    <property type="molecule type" value="Genomic_DNA"/>
</dbReference>
<evidence type="ECO:0000313" key="3">
    <source>
        <dbReference type="Proteomes" id="UP000230779"/>
    </source>
</evidence>
<dbReference type="Proteomes" id="UP000230779">
    <property type="component" value="Unassembled WGS sequence"/>
</dbReference>
<name>A0A2M7RFQ6_9BACT</name>
<proteinExistence type="predicted"/>
<feature type="transmembrane region" description="Helical" evidence="1">
    <location>
        <begin position="60"/>
        <end position="79"/>
    </location>
</feature>
<keyword evidence="1" id="KW-0472">Membrane</keyword>
<feature type="transmembrane region" description="Helical" evidence="1">
    <location>
        <begin position="91"/>
        <end position="112"/>
    </location>
</feature>
<keyword evidence="1" id="KW-1133">Transmembrane helix</keyword>
<accession>A0A2M7RFQ6</accession>
<protein>
    <submittedName>
        <fullName evidence="2">Uncharacterized protein</fullName>
    </submittedName>
</protein>